<dbReference type="Proteomes" id="UP001218188">
    <property type="component" value="Unassembled WGS sequence"/>
</dbReference>
<evidence type="ECO:0000313" key="4">
    <source>
        <dbReference type="Proteomes" id="UP001218188"/>
    </source>
</evidence>
<dbReference type="PANTHER" id="PTHR43364">
    <property type="entry name" value="NADH-SPECIFIC METHYLGLYOXAL REDUCTASE-RELATED"/>
    <property type="match status" value="1"/>
</dbReference>
<reference evidence="3" key="1">
    <citation type="submission" date="2023-03" db="EMBL/GenBank/DDBJ databases">
        <title>Massive genome expansion in bonnet fungi (Mycena s.s.) driven by repeated elements and novel gene families across ecological guilds.</title>
        <authorList>
            <consortium name="Lawrence Berkeley National Laboratory"/>
            <person name="Harder C.B."/>
            <person name="Miyauchi S."/>
            <person name="Viragh M."/>
            <person name="Kuo A."/>
            <person name="Thoen E."/>
            <person name="Andreopoulos B."/>
            <person name="Lu D."/>
            <person name="Skrede I."/>
            <person name="Drula E."/>
            <person name="Henrissat B."/>
            <person name="Morin E."/>
            <person name="Kohler A."/>
            <person name="Barry K."/>
            <person name="LaButti K."/>
            <person name="Morin E."/>
            <person name="Salamov A."/>
            <person name="Lipzen A."/>
            <person name="Mereny Z."/>
            <person name="Hegedus B."/>
            <person name="Baldrian P."/>
            <person name="Stursova M."/>
            <person name="Weitz H."/>
            <person name="Taylor A."/>
            <person name="Grigoriev I.V."/>
            <person name="Nagy L.G."/>
            <person name="Martin F."/>
            <person name="Kauserud H."/>
        </authorList>
    </citation>
    <scope>NUCLEOTIDE SEQUENCE</scope>
    <source>
        <strain evidence="3">CBHHK200</strain>
    </source>
</reference>
<protein>
    <submittedName>
        <fullName evidence="3">NADP-dependent oxidoreductase domain-containing protein</fullName>
    </submittedName>
</protein>
<comment type="caution">
    <text evidence="3">The sequence shown here is derived from an EMBL/GenBank/DDBJ whole genome shotgun (WGS) entry which is preliminary data.</text>
</comment>
<evidence type="ECO:0000259" key="2">
    <source>
        <dbReference type="Pfam" id="PF00248"/>
    </source>
</evidence>
<dbReference type="Pfam" id="PF00248">
    <property type="entry name" value="Aldo_ket_red"/>
    <property type="match status" value="1"/>
</dbReference>
<dbReference type="AlphaFoldDB" id="A0AAD6SDH6"/>
<keyword evidence="1" id="KW-0560">Oxidoreductase</keyword>
<dbReference type="InterPro" id="IPR023210">
    <property type="entry name" value="NADP_OxRdtase_dom"/>
</dbReference>
<proteinExistence type="predicted"/>
<gene>
    <name evidence="3" type="ORF">C8F04DRAFT_1299487</name>
</gene>
<dbReference type="PANTHER" id="PTHR43364:SF4">
    <property type="entry name" value="NAD(P)-LINKED OXIDOREDUCTASE SUPERFAMILY PROTEIN"/>
    <property type="match status" value="1"/>
</dbReference>
<name>A0AAD6SDH6_9AGAR</name>
<evidence type="ECO:0000256" key="1">
    <source>
        <dbReference type="ARBA" id="ARBA00023002"/>
    </source>
</evidence>
<feature type="domain" description="NADP-dependent oxidoreductase" evidence="2">
    <location>
        <begin position="7"/>
        <end position="308"/>
    </location>
</feature>
<dbReference type="CDD" id="cd19075">
    <property type="entry name" value="AKR_AKR7A1-5"/>
    <property type="match status" value="1"/>
</dbReference>
<dbReference type="EMBL" id="JARJCM010000150">
    <property type="protein sequence ID" value="KAJ7025648.1"/>
    <property type="molecule type" value="Genomic_DNA"/>
</dbReference>
<keyword evidence="4" id="KW-1185">Reference proteome</keyword>
<organism evidence="3 4">
    <name type="scientific">Mycena alexandri</name>
    <dbReference type="NCBI Taxonomy" id="1745969"/>
    <lineage>
        <taxon>Eukaryota</taxon>
        <taxon>Fungi</taxon>
        <taxon>Dikarya</taxon>
        <taxon>Basidiomycota</taxon>
        <taxon>Agaricomycotina</taxon>
        <taxon>Agaricomycetes</taxon>
        <taxon>Agaricomycetidae</taxon>
        <taxon>Agaricales</taxon>
        <taxon>Marasmiineae</taxon>
        <taxon>Mycenaceae</taxon>
        <taxon>Mycena</taxon>
    </lineage>
</organism>
<dbReference type="InterPro" id="IPR050523">
    <property type="entry name" value="AKR_Detox_Biosynth"/>
</dbReference>
<dbReference type="SUPFAM" id="SSF51430">
    <property type="entry name" value="NAD(P)-linked oxidoreductase"/>
    <property type="match status" value="1"/>
</dbReference>
<dbReference type="Gene3D" id="3.20.20.100">
    <property type="entry name" value="NADP-dependent oxidoreductase domain"/>
    <property type="match status" value="1"/>
</dbReference>
<dbReference type="GO" id="GO:0016491">
    <property type="term" value="F:oxidoreductase activity"/>
    <property type="evidence" value="ECO:0007669"/>
    <property type="project" value="UniProtKB-KW"/>
</dbReference>
<dbReference type="InterPro" id="IPR036812">
    <property type="entry name" value="NAD(P)_OxRdtase_dom_sf"/>
</dbReference>
<accession>A0AAD6SDH6</accession>
<sequence length="322" mass="35153">MTAPTIKIVFGGAAIGPTRSFPDEESIEKLYQLLEEGGVDTIDTARLYGPSEEWIGKTGGGKRFTIDSKTGGGFAPGSSTGETIPQHAKESVELTGVDELDVFYIHAPDASVPLGDQLHGINTAYKAGHFKRFGLSNFTAADVQRVYDICKEKGYPLPTVYQANYNAVARKNEEVLIPTLRKLGMAFYVYSPIAGGLLTKTAAQLRERGDGAGRFATGHRMEGLYNGLYNKPSYYKALDLWEEAAKEAGCSKAELAYRWVAFDSAVDAKYGDAIIFGASKHAQVPETVAWLRHGPVGEKAKAKIDEIWKIVEQEAPLDNFHH</sequence>
<evidence type="ECO:0000313" key="3">
    <source>
        <dbReference type="EMBL" id="KAJ7025648.1"/>
    </source>
</evidence>